<dbReference type="GO" id="GO:0005737">
    <property type="term" value="C:cytoplasm"/>
    <property type="evidence" value="ECO:0007669"/>
    <property type="project" value="UniProtKB-SubCell"/>
</dbReference>
<organism evidence="8 9">
    <name type="scientific">Candidatus Auribacter fodinae</name>
    <dbReference type="NCBI Taxonomy" id="2093366"/>
    <lineage>
        <taxon>Bacteria</taxon>
        <taxon>Pseudomonadati</taxon>
        <taxon>Candidatus Auribacterota</taxon>
        <taxon>Candidatus Auribacteria</taxon>
        <taxon>Candidatus Auribacterales</taxon>
        <taxon>Candidatus Auribacteraceae</taxon>
        <taxon>Candidatus Auribacter</taxon>
    </lineage>
</organism>
<gene>
    <name evidence="7" type="primary">mreB</name>
    <name evidence="8" type="ORF">C4541_10055</name>
</gene>
<evidence type="ECO:0000256" key="7">
    <source>
        <dbReference type="HAMAP-Rule" id="MF_02207"/>
    </source>
</evidence>
<keyword evidence="3 7" id="KW-0067">ATP-binding</keyword>
<comment type="caution">
    <text evidence="8">The sequence shown here is derived from an EMBL/GenBank/DDBJ whole genome shotgun (WGS) entry which is preliminary data.</text>
</comment>
<dbReference type="HAMAP" id="MF_02207">
    <property type="entry name" value="MreB"/>
    <property type="match status" value="1"/>
</dbReference>
<evidence type="ECO:0000256" key="3">
    <source>
        <dbReference type="ARBA" id="ARBA00022840"/>
    </source>
</evidence>
<dbReference type="EMBL" id="QZJZ01000079">
    <property type="protein sequence ID" value="RJP57499.1"/>
    <property type="molecule type" value="Genomic_DNA"/>
</dbReference>
<accession>A0A3A4QXP8</accession>
<reference evidence="8 9" key="1">
    <citation type="journal article" date="2017" name="ISME J.">
        <title>Energy and carbon metabolisms in a deep terrestrial subsurface fluid microbial community.</title>
        <authorList>
            <person name="Momper L."/>
            <person name="Jungbluth S.P."/>
            <person name="Lee M.D."/>
            <person name="Amend J.P."/>
        </authorList>
    </citation>
    <scope>NUCLEOTIDE SEQUENCE [LARGE SCALE GENOMIC DNA]</scope>
    <source>
        <strain evidence="8">SURF_26</strain>
    </source>
</reference>
<feature type="binding site" evidence="7">
    <location>
        <begin position="216"/>
        <end position="219"/>
    </location>
    <ligand>
        <name>ATP</name>
        <dbReference type="ChEBI" id="CHEBI:30616"/>
    </ligand>
</feature>
<evidence type="ECO:0000256" key="2">
    <source>
        <dbReference type="ARBA" id="ARBA00022741"/>
    </source>
</evidence>
<dbReference type="PRINTS" id="PR01652">
    <property type="entry name" value="SHAPEPROTEIN"/>
</dbReference>
<comment type="similarity">
    <text evidence="5 7">Belongs to the FtsA/MreB family.</text>
</comment>
<dbReference type="SUPFAM" id="SSF53067">
    <property type="entry name" value="Actin-like ATPase domain"/>
    <property type="match status" value="2"/>
</dbReference>
<dbReference type="Gene3D" id="3.30.420.40">
    <property type="match status" value="2"/>
</dbReference>
<dbReference type="NCBIfam" id="NF010539">
    <property type="entry name" value="PRK13927.1"/>
    <property type="match status" value="1"/>
</dbReference>
<evidence type="ECO:0000256" key="1">
    <source>
        <dbReference type="ARBA" id="ARBA00022490"/>
    </source>
</evidence>
<evidence type="ECO:0000313" key="8">
    <source>
        <dbReference type="EMBL" id="RJP57499.1"/>
    </source>
</evidence>
<comment type="subcellular location">
    <subcellularLocation>
        <location evidence="7">Cytoplasm</location>
    </subcellularLocation>
    <text evidence="7">Membrane-associated.</text>
</comment>
<proteinExistence type="inferred from homology"/>
<feature type="binding site" evidence="7">
    <location>
        <begin position="296"/>
        <end position="299"/>
    </location>
    <ligand>
        <name>ATP</name>
        <dbReference type="ChEBI" id="CHEBI:30616"/>
    </ligand>
</feature>
<evidence type="ECO:0000256" key="4">
    <source>
        <dbReference type="ARBA" id="ARBA00022960"/>
    </source>
</evidence>
<comment type="function">
    <text evidence="7">Forms membrane-associated dynamic filaments that are essential for cell shape determination. Acts by regulating cell wall synthesis and cell elongation, and thus cell shape. A feedback loop between cell geometry and MreB localization may maintain elongated cell shape by targeting cell wall growth to regions of negative cell wall curvature.</text>
</comment>
<dbReference type="FunFam" id="3.30.420.40:FF:000016">
    <property type="entry name" value="Rod shape-determining protein mreB"/>
    <property type="match status" value="1"/>
</dbReference>
<dbReference type="AlphaFoldDB" id="A0A3A4QXP8"/>
<evidence type="ECO:0000256" key="6">
    <source>
        <dbReference type="ARBA" id="ARBA00067319"/>
    </source>
</evidence>
<name>A0A3A4QXP8_9BACT</name>
<feature type="binding site" evidence="7">
    <location>
        <begin position="19"/>
        <end position="21"/>
    </location>
    <ligand>
        <name>ATP</name>
        <dbReference type="ChEBI" id="CHEBI:30616"/>
    </ligand>
</feature>
<dbReference type="GO" id="GO:0000902">
    <property type="term" value="P:cell morphogenesis"/>
    <property type="evidence" value="ECO:0007669"/>
    <property type="project" value="InterPro"/>
</dbReference>
<dbReference type="CDD" id="cd10225">
    <property type="entry name" value="ASKHA_NBD_MreB-like"/>
    <property type="match status" value="1"/>
</dbReference>
<dbReference type="InterPro" id="IPR056546">
    <property type="entry name" value="MreB_MamK-like"/>
</dbReference>
<dbReference type="InterPro" id="IPR043129">
    <property type="entry name" value="ATPase_NBD"/>
</dbReference>
<dbReference type="GO" id="GO:0005524">
    <property type="term" value="F:ATP binding"/>
    <property type="evidence" value="ECO:0007669"/>
    <property type="project" value="UniProtKB-KW"/>
</dbReference>
<dbReference type="Proteomes" id="UP000266426">
    <property type="component" value="Unassembled WGS sequence"/>
</dbReference>
<dbReference type="GO" id="GO:0008360">
    <property type="term" value="P:regulation of cell shape"/>
    <property type="evidence" value="ECO:0007669"/>
    <property type="project" value="UniProtKB-UniRule"/>
</dbReference>
<feature type="binding site" evidence="7">
    <location>
        <begin position="168"/>
        <end position="170"/>
    </location>
    <ligand>
        <name>ATP</name>
        <dbReference type="ChEBI" id="CHEBI:30616"/>
    </ligand>
</feature>
<evidence type="ECO:0000313" key="9">
    <source>
        <dbReference type="Proteomes" id="UP000266426"/>
    </source>
</evidence>
<dbReference type="PANTHER" id="PTHR42749:SF1">
    <property type="entry name" value="CELL SHAPE-DETERMINING PROTEIN MREB"/>
    <property type="match status" value="1"/>
</dbReference>
<dbReference type="NCBIfam" id="TIGR00904">
    <property type="entry name" value="mreB"/>
    <property type="match status" value="1"/>
</dbReference>
<dbReference type="InterPro" id="IPR004753">
    <property type="entry name" value="MreB"/>
</dbReference>
<evidence type="ECO:0000256" key="5">
    <source>
        <dbReference type="ARBA" id="ARBA00023458"/>
    </source>
</evidence>
<dbReference type="PANTHER" id="PTHR42749">
    <property type="entry name" value="CELL SHAPE-DETERMINING PROTEIN MREB"/>
    <property type="match status" value="1"/>
</dbReference>
<sequence>MFNFLSSLFASDIGIDLGTANTLVYVKGRGIVLTEPSVVAVQQGTNKVMAVGEEAKKMLGRTPGNIVAIRPLKDGVIANFEITEAMLRYFIRKVHSAKNNFLPFHPKPRVVIAVPSGITEVEKRAVEDSAEHAGAREVHLIEEPMAAAIGVGLPVQEPTGNMIIDIGGGTTEVAVISLAGIVFSRSVRVGGDEMDEAVIQYLKRTYNLMIGERTAENIKITIGSAYKLDEELTMQVKGRDLVAGLPKTVTITSEEIREALTEPISTILEAVRIALERCPPELSADLVDKGLVLAGGGGLLRNLDKLISEDTGLPVTIADDPLSAVALGTGKVLEEIKFLSRIRIE</sequence>
<keyword evidence="2 7" id="KW-0547">Nucleotide-binding</keyword>
<dbReference type="Pfam" id="PF06723">
    <property type="entry name" value="MreB_Mbl"/>
    <property type="match status" value="1"/>
</dbReference>
<comment type="subunit">
    <text evidence="7">Forms polymers.</text>
</comment>
<keyword evidence="1 7" id="KW-0963">Cytoplasm</keyword>
<keyword evidence="4 7" id="KW-0133">Cell shape</keyword>
<protein>
    <recommendedName>
        <fullName evidence="6 7">Cell shape-determining protein MreB</fullName>
    </recommendedName>
</protein>